<dbReference type="InterPro" id="IPR054125">
    <property type="entry name" value="MCM5_C"/>
</dbReference>
<dbReference type="Proteomes" id="UP000046393">
    <property type="component" value="Unplaced"/>
</dbReference>
<dbReference type="PRINTS" id="PR01661">
    <property type="entry name" value="MCMPROTEIN5"/>
</dbReference>
<dbReference type="PROSITE" id="PS00847">
    <property type="entry name" value="MCM_1"/>
    <property type="match status" value="1"/>
</dbReference>
<dbReference type="SUPFAM" id="SSF50249">
    <property type="entry name" value="Nucleic acid-binding proteins"/>
    <property type="match status" value="1"/>
</dbReference>
<keyword evidence="10 13" id="KW-0131">Cell cycle</keyword>
<dbReference type="Pfam" id="PF00493">
    <property type="entry name" value="MCM"/>
    <property type="match status" value="1"/>
</dbReference>
<dbReference type="EC" id="3.6.4.12" evidence="13"/>
<dbReference type="GO" id="GO:0003697">
    <property type="term" value="F:single-stranded DNA binding"/>
    <property type="evidence" value="ECO:0007669"/>
    <property type="project" value="TreeGrafter"/>
</dbReference>
<evidence type="ECO:0000256" key="9">
    <source>
        <dbReference type="ARBA" id="ARBA00023242"/>
    </source>
</evidence>
<keyword evidence="7 12" id="KW-0067">ATP-binding</keyword>
<dbReference type="InterPro" id="IPR031327">
    <property type="entry name" value="MCM"/>
</dbReference>
<evidence type="ECO:0000256" key="11">
    <source>
        <dbReference type="ARBA" id="ARBA00048432"/>
    </source>
</evidence>
<sequence>MTSFDNPGLFYQERFFASDDVHDEGQELIAEYRQITQVFRKFIREFTVGGFGMIYRDQLKRNCELERFRLDVSIDHLKQFDEETTIKLQKYPTRFLPALEEAAKLVANEVVQSKPSGEEIDNIQVTLSVDDLPTTMRKLKSSQVSQMVKISGIVVAASQVKFRCTRASLQCRSCHHTINNMEIKPGLDSFALPRRCGANQTGQLKRCPLDPYYIMPDKCRCIDVQTLKLQEHPEDVPHGEMPRHMQLYCDRYLTDSVVPGNRVTVVGVLSIKRMAKQKGIGSSYSGIRAPYIRVLGIQIQMTGGGRTDKHVATAEEERQFRELAKNKDVYNIIARSIAPSIYGSDDMKKAVACLLFGGSRKRMPDGLARRGDINVLLLGDPGTAKSQLLKFVQKVSPVGIYTSGKGSSAAGLTASISRDAQSRSFFIEGGAMVLADGGVVCIDEFDKMREDDRVAIHEAMEQQTISIAKAGITTTLNSRCSVLAAANSVYGKWDDTKGDENIDFMPTILSRFDMIFIVKDAHDSAKDTSLAKHVISVHVNASTKEQEEVEGELSLEFLKKYITFCRNNCAPRLSEVAAKKLTNNYVRLRNESVVPEQGKSKSGAAISITVRQLEAIIRIAEALAKMELAPFADERHVDEALRLFRVSTVKAADDGHLMGIEGFTSPADQEMFNRIERQLKKRFALGTHVSEYLVVQDFVRQNYPVLIVKKVIQSCIRRGELQYRMQRKMLFRVK</sequence>
<dbReference type="GO" id="GO:0017116">
    <property type="term" value="F:single-stranded DNA helicase activity"/>
    <property type="evidence" value="ECO:0007669"/>
    <property type="project" value="TreeGrafter"/>
</dbReference>
<dbReference type="PANTHER" id="PTHR11630">
    <property type="entry name" value="DNA REPLICATION LICENSING FACTOR MCM FAMILY MEMBER"/>
    <property type="match status" value="1"/>
</dbReference>
<comment type="subcellular location">
    <subcellularLocation>
        <location evidence="1 13">Nucleus</location>
    </subcellularLocation>
</comment>
<keyword evidence="8 12" id="KW-0238">DNA-binding</keyword>
<proteinExistence type="inferred from homology"/>
<dbReference type="SUPFAM" id="SSF52540">
    <property type="entry name" value="P-loop containing nucleoside triphosphate hydrolases"/>
    <property type="match status" value="1"/>
</dbReference>
<dbReference type="Gene3D" id="3.40.50.300">
    <property type="entry name" value="P-loop containing nucleotide triphosphate hydrolases"/>
    <property type="match status" value="1"/>
</dbReference>
<evidence type="ECO:0000259" key="14">
    <source>
        <dbReference type="PROSITE" id="PS50051"/>
    </source>
</evidence>
<feature type="domain" description="MCM C-terminal AAA(+) ATPase" evidence="14">
    <location>
        <begin position="329"/>
        <end position="534"/>
    </location>
</feature>
<evidence type="ECO:0000256" key="3">
    <source>
        <dbReference type="ARBA" id="ARBA00022705"/>
    </source>
</evidence>
<dbReference type="PRINTS" id="PR01657">
    <property type="entry name" value="MCMFAMILY"/>
</dbReference>
<evidence type="ECO:0000256" key="1">
    <source>
        <dbReference type="ARBA" id="ARBA00004123"/>
    </source>
</evidence>
<dbReference type="Pfam" id="PF17855">
    <property type="entry name" value="MCM_lid"/>
    <property type="match status" value="1"/>
</dbReference>
<dbReference type="GO" id="GO:0005524">
    <property type="term" value="F:ATP binding"/>
    <property type="evidence" value="ECO:0007669"/>
    <property type="project" value="UniProtKB-UniRule"/>
</dbReference>
<dbReference type="Gene3D" id="2.40.50.140">
    <property type="entry name" value="Nucleic acid-binding proteins"/>
    <property type="match status" value="1"/>
</dbReference>
<evidence type="ECO:0000313" key="16">
    <source>
        <dbReference type="WBParaSite" id="SMUV_0000041301-mRNA-1"/>
    </source>
</evidence>
<dbReference type="STRING" id="451379.A0A0N5A8L1"/>
<dbReference type="SMART" id="SM00350">
    <property type="entry name" value="MCM"/>
    <property type="match status" value="1"/>
</dbReference>
<dbReference type="CDD" id="cd17756">
    <property type="entry name" value="MCM5"/>
    <property type="match status" value="1"/>
</dbReference>
<dbReference type="WBParaSite" id="SMUV_0000041301-mRNA-1">
    <property type="protein sequence ID" value="SMUV_0000041301-mRNA-1"/>
    <property type="gene ID" value="SMUV_0000041301"/>
</dbReference>
<dbReference type="PROSITE" id="PS50051">
    <property type="entry name" value="MCM_2"/>
    <property type="match status" value="1"/>
</dbReference>
<comment type="function">
    <text evidence="13">Acts as component of the MCM2-7 complex (MCM complex) which is the replicative helicase essential for 'once per cell cycle' DNA replication initiation and elongation in eukaryotic cells. The active ATPase sites in the MCM2-7 ring are formed through the interaction surfaces of two neighboring subunits such that a critical structure of a conserved arginine finger motif is provided in trans relative to the ATP-binding site of the Walker A box of the adjacent subunit. The six ATPase active sites, however, are likely to contribute differentially to the complex helicase activity.</text>
</comment>
<keyword evidence="3 13" id="KW-0235">DNA replication</keyword>
<evidence type="ECO:0000256" key="6">
    <source>
        <dbReference type="ARBA" id="ARBA00022806"/>
    </source>
</evidence>
<dbReference type="GO" id="GO:0043138">
    <property type="term" value="F:3'-5' DNA helicase activity"/>
    <property type="evidence" value="ECO:0007669"/>
    <property type="project" value="TreeGrafter"/>
</dbReference>
<dbReference type="GO" id="GO:0016887">
    <property type="term" value="F:ATP hydrolysis activity"/>
    <property type="evidence" value="ECO:0007669"/>
    <property type="project" value="RHEA"/>
</dbReference>
<dbReference type="Pfam" id="PF14551">
    <property type="entry name" value="MCM_N"/>
    <property type="match status" value="1"/>
</dbReference>
<dbReference type="Gene3D" id="3.30.1640.10">
    <property type="entry name" value="mini-chromosome maintenance (MCM) complex, chain A, domain 1"/>
    <property type="match status" value="1"/>
</dbReference>
<dbReference type="GO" id="GO:0031261">
    <property type="term" value="C:DNA replication preinitiation complex"/>
    <property type="evidence" value="ECO:0007669"/>
    <property type="project" value="UniProtKB-ARBA"/>
</dbReference>
<dbReference type="InterPro" id="IPR008048">
    <property type="entry name" value="MCM5"/>
</dbReference>
<dbReference type="FunFam" id="3.30.1640.10:FF:000006">
    <property type="entry name" value="DNA helicase"/>
    <property type="match status" value="1"/>
</dbReference>
<evidence type="ECO:0000256" key="4">
    <source>
        <dbReference type="ARBA" id="ARBA00022741"/>
    </source>
</evidence>
<dbReference type="Pfam" id="PF21933">
    <property type="entry name" value="MCM5_C"/>
    <property type="match status" value="1"/>
</dbReference>
<evidence type="ECO:0000256" key="8">
    <source>
        <dbReference type="ARBA" id="ARBA00023125"/>
    </source>
</evidence>
<reference evidence="16" key="1">
    <citation type="submission" date="2017-02" db="UniProtKB">
        <authorList>
            <consortium name="WormBaseParasite"/>
        </authorList>
    </citation>
    <scope>IDENTIFICATION</scope>
</reference>
<accession>A0A0N5A8L1</accession>
<comment type="catalytic activity">
    <reaction evidence="11">
        <text>ATP + H2O = ADP + phosphate + H(+)</text>
        <dbReference type="Rhea" id="RHEA:13065"/>
        <dbReference type="ChEBI" id="CHEBI:15377"/>
        <dbReference type="ChEBI" id="CHEBI:15378"/>
        <dbReference type="ChEBI" id="CHEBI:30616"/>
        <dbReference type="ChEBI" id="CHEBI:43474"/>
        <dbReference type="ChEBI" id="CHEBI:456216"/>
        <dbReference type="EC" id="3.6.4.12"/>
    </reaction>
    <physiologicalReaction direction="left-to-right" evidence="11">
        <dbReference type="Rhea" id="RHEA:13066"/>
    </physiologicalReaction>
</comment>
<keyword evidence="6 13" id="KW-0347">Helicase</keyword>
<dbReference type="AlphaFoldDB" id="A0A0N5A8L1"/>
<evidence type="ECO:0000256" key="13">
    <source>
        <dbReference type="RuleBase" id="RU368063"/>
    </source>
</evidence>
<dbReference type="Pfam" id="PF17207">
    <property type="entry name" value="MCM_OB"/>
    <property type="match status" value="1"/>
</dbReference>
<dbReference type="InterPro" id="IPR027417">
    <property type="entry name" value="P-loop_NTPase"/>
</dbReference>
<evidence type="ECO:0000313" key="15">
    <source>
        <dbReference type="Proteomes" id="UP000046393"/>
    </source>
</evidence>
<keyword evidence="15" id="KW-1185">Reference proteome</keyword>
<dbReference type="InterPro" id="IPR033762">
    <property type="entry name" value="MCM_OB"/>
</dbReference>
<dbReference type="GO" id="GO:0000727">
    <property type="term" value="P:double-strand break repair via break-induced replication"/>
    <property type="evidence" value="ECO:0007669"/>
    <property type="project" value="TreeGrafter"/>
</dbReference>
<evidence type="ECO:0000256" key="2">
    <source>
        <dbReference type="ARBA" id="ARBA00008010"/>
    </source>
</evidence>
<dbReference type="InterPro" id="IPR018525">
    <property type="entry name" value="MCM_CS"/>
</dbReference>
<evidence type="ECO:0000256" key="7">
    <source>
        <dbReference type="ARBA" id="ARBA00022840"/>
    </source>
</evidence>
<name>A0A0N5A8L1_9BILA</name>
<comment type="similarity">
    <text evidence="2 12">Belongs to the MCM family.</text>
</comment>
<keyword evidence="4 12" id="KW-0547">Nucleotide-binding</keyword>
<evidence type="ECO:0000256" key="5">
    <source>
        <dbReference type="ARBA" id="ARBA00022801"/>
    </source>
</evidence>
<dbReference type="InterPro" id="IPR041562">
    <property type="entry name" value="MCM_lid"/>
</dbReference>
<evidence type="ECO:0000256" key="12">
    <source>
        <dbReference type="RuleBase" id="RU004070"/>
    </source>
</evidence>
<dbReference type="FunFam" id="3.40.50.300:FF:000241">
    <property type="entry name" value="DNA helicase"/>
    <property type="match status" value="1"/>
</dbReference>
<organism evidence="15 16">
    <name type="scientific">Syphacia muris</name>
    <dbReference type="NCBI Taxonomy" id="451379"/>
    <lineage>
        <taxon>Eukaryota</taxon>
        <taxon>Metazoa</taxon>
        <taxon>Ecdysozoa</taxon>
        <taxon>Nematoda</taxon>
        <taxon>Chromadorea</taxon>
        <taxon>Rhabditida</taxon>
        <taxon>Spirurina</taxon>
        <taxon>Oxyuridomorpha</taxon>
        <taxon>Oxyuroidea</taxon>
        <taxon>Oxyuridae</taxon>
        <taxon>Syphacia</taxon>
    </lineage>
</organism>
<dbReference type="Gene3D" id="2.20.28.10">
    <property type="match status" value="1"/>
</dbReference>
<keyword evidence="9 13" id="KW-0539">Nucleus</keyword>
<dbReference type="InterPro" id="IPR012340">
    <property type="entry name" value="NA-bd_OB-fold"/>
</dbReference>
<comment type="subunit">
    <text evidence="13">Component of the MCM2-7 complex.</text>
</comment>
<protein>
    <recommendedName>
        <fullName evidence="13">DNA replication licensing factor MCM5</fullName>
        <ecNumber evidence="13">3.6.4.12</ecNumber>
    </recommendedName>
</protein>
<dbReference type="InterPro" id="IPR027925">
    <property type="entry name" value="MCM_N"/>
</dbReference>
<dbReference type="GO" id="GO:0003688">
    <property type="term" value="F:DNA replication origin binding"/>
    <property type="evidence" value="ECO:0007669"/>
    <property type="project" value="UniProtKB-UniRule"/>
</dbReference>
<dbReference type="PANTHER" id="PTHR11630:SF42">
    <property type="entry name" value="DNA REPLICATION LICENSING FACTOR MCM5"/>
    <property type="match status" value="1"/>
</dbReference>
<dbReference type="GO" id="GO:0006270">
    <property type="term" value="P:DNA replication initiation"/>
    <property type="evidence" value="ECO:0007669"/>
    <property type="project" value="UniProtKB-UniRule"/>
</dbReference>
<evidence type="ECO:0000256" key="10">
    <source>
        <dbReference type="ARBA" id="ARBA00023306"/>
    </source>
</evidence>
<dbReference type="GO" id="GO:0000228">
    <property type="term" value="C:nuclear chromosome"/>
    <property type="evidence" value="ECO:0007669"/>
    <property type="project" value="UniProtKB-ARBA"/>
</dbReference>
<dbReference type="InterPro" id="IPR001208">
    <property type="entry name" value="MCM_dom"/>
</dbReference>
<keyword evidence="5 13" id="KW-0378">Hydrolase</keyword>
<dbReference type="GO" id="GO:0042555">
    <property type="term" value="C:MCM complex"/>
    <property type="evidence" value="ECO:0007669"/>
    <property type="project" value="UniProtKB-UniRule"/>
</dbReference>